<feature type="region of interest" description="Disordered" evidence="10">
    <location>
        <begin position="1"/>
        <end position="27"/>
    </location>
</feature>
<dbReference type="InterPro" id="IPR038088">
    <property type="entry name" value="DELLA_N_sf"/>
</dbReference>
<dbReference type="Pfam" id="PF12041">
    <property type="entry name" value="DELLA"/>
    <property type="match status" value="1"/>
</dbReference>
<gene>
    <name evidence="12" type="ORF">Fmac_031126</name>
</gene>
<evidence type="ECO:0000259" key="11">
    <source>
        <dbReference type="Pfam" id="PF12041"/>
    </source>
</evidence>
<keyword evidence="13" id="KW-1185">Reference proteome</keyword>
<dbReference type="PANTHER" id="PTHR31636">
    <property type="entry name" value="OSJNBA0084A10.13 PROTEIN-RELATED"/>
    <property type="match status" value="1"/>
</dbReference>
<evidence type="ECO:0000256" key="2">
    <source>
        <dbReference type="ARBA" id="ARBA00010273"/>
    </source>
</evidence>
<proteinExistence type="inferred from homology"/>
<keyword evidence="3" id="KW-0832">Ubl conjugation</keyword>
<feature type="domain" description="Transcriptional factor DELLA N-terminal" evidence="11">
    <location>
        <begin position="32"/>
        <end position="96"/>
    </location>
</feature>
<comment type="similarity">
    <text evidence="2 9">Belongs to the GRAS family. DELLA subfamily.</text>
</comment>
<dbReference type="GO" id="GO:0005634">
    <property type="term" value="C:nucleus"/>
    <property type="evidence" value="ECO:0007669"/>
    <property type="project" value="UniProtKB-SubCell"/>
</dbReference>
<feature type="short sequence motif" description="LXXLL motif" evidence="8">
    <location>
        <begin position="387"/>
        <end position="391"/>
    </location>
</feature>
<reference evidence="12 13" key="1">
    <citation type="submission" date="2024-08" db="EMBL/GenBank/DDBJ databases">
        <title>Insights into the chromosomal genome structure of Flemingia macrophylla.</title>
        <authorList>
            <person name="Ding Y."/>
            <person name="Zhao Y."/>
            <person name="Bi W."/>
            <person name="Wu M."/>
            <person name="Zhao G."/>
            <person name="Gong Y."/>
            <person name="Li W."/>
            <person name="Zhang P."/>
        </authorList>
    </citation>
    <scope>NUCLEOTIDE SEQUENCE [LARGE SCALE GENOMIC DNA]</scope>
    <source>
        <strain evidence="12">DYQJB</strain>
        <tissue evidence="12">Leaf</tissue>
    </source>
</reference>
<comment type="caution">
    <text evidence="12">The sequence shown here is derived from an EMBL/GenBank/DDBJ whole genome shotgun (WGS) entry which is preliminary data.</text>
</comment>
<evidence type="ECO:0000256" key="4">
    <source>
        <dbReference type="ARBA" id="ARBA00022941"/>
    </source>
</evidence>
<keyword evidence="7 9" id="KW-0539">Nucleus</keyword>
<evidence type="ECO:0000256" key="8">
    <source>
        <dbReference type="PROSITE-ProRule" id="PRU01191"/>
    </source>
</evidence>
<feature type="region of interest" description="Leucine repeat II (LRII)" evidence="8">
    <location>
        <begin position="337"/>
        <end position="369"/>
    </location>
</feature>
<evidence type="ECO:0000256" key="5">
    <source>
        <dbReference type="ARBA" id="ARBA00023015"/>
    </source>
</evidence>
<comment type="caution">
    <text evidence="8">Lacks conserved residue(s) required for the propagation of feature annotation.</text>
</comment>
<evidence type="ECO:0000313" key="13">
    <source>
        <dbReference type="Proteomes" id="UP001603857"/>
    </source>
</evidence>
<accession>A0ABD1L152</accession>
<feature type="region of interest" description="VHIID" evidence="8">
    <location>
        <begin position="256"/>
        <end position="321"/>
    </location>
</feature>
<dbReference type="InterPro" id="IPR005202">
    <property type="entry name" value="TF_GRAS"/>
</dbReference>
<dbReference type="EMBL" id="JBGMDY010000011">
    <property type="protein sequence ID" value="KAL2317250.1"/>
    <property type="molecule type" value="Genomic_DNA"/>
</dbReference>
<evidence type="ECO:0000313" key="12">
    <source>
        <dbReference type="EMBL" id="KAL2317250.1"/>
    </source>
</evidence>
<keyword evidence="5 9" id="KW-0805">Transcription regulation</keyword>
<name>A0ABD1L152_9FABA</name>
<organism evidence="12 13">
    <name type="scientific">Flemingia macrophylla</name>
    <dbReference type="NCBI Taxonomy" id="520843"/>
    <lineage>
        <taxon>Eukaryota</taxon>
        <taxon>Viridiplantae</taxon>
        <taxon>Streptophyta</taxon>
        <taxon>Embryophyta</taxon>
        <taxon>Tracheophyta</taxon>
        <taxon>Spermatophyta</taxon>
        <taxon>Magnoliopsida</taxon>
        <taxon>eudicotyledons</taxon>
        <taxon>Gunneridae</taxon>
        <taxon>Pentapetalae</taxon>
        <taxon>rosids</taxon>
        <taxon>fabids</taxon>
        <taxon>Fabales</taxon>
        <taxon>Fabaceae</taxon>
        <taxon>Papilionoideae</taxon>
        <taxon>50 kb inversion clade</taxon>
        <taxon>NPAAA clade</taxon>
        <taxon>indigoferoid/millettioid clade</taxon>
        <taxon>Phaseoleae</taxon>
        <taxon>Flemingia</taxon>
    </lineage>
</organism>
<sequence length="564" mass="61664">MKRERAEESEVRGECSNTGKGKKMCEEEEREDKLLAGVGYKVCSSDMADVAQKLQQLEMVMGEDGIPRLPTDTVHYDPTDLYGWVQNILTEINNNNDNAPNHNATTNALVPSPIIADSDNHLGAIPLPYVEAYPQAENQIENQNHYKRFKSSSSFSSSSPLSSAVSSISSENALPVVLVEETGVHLVHALMACAEAVQLGNASLAGALVKHAGALAASQGGSMGKVASFFAQALARKIYGFYPHETLDSPYSDTLHMHFYESSPYLKFAHFTANHAILEAVAAAETVHVIDFGLKQGLQWPALMQALAVRPGGPPAFRLTGIGPPRLDDADSDALSEVGSKLAELARTIKVRFEFRGLVCNSLADLDPSVLEIRPGESVAVNAVFELHRLLARPGAIEKVLAIIKRIKPEIVTVVEQEANHNGPVFLDRFTEALYYYSSLFDSLEGSSAAASEEALAMSEMYLGRQICNVVACEEEERVERHETLGQWRVRLGSAGLEPVRLGSNAFRQAKMLLGLFGEGDGYRVEENNGCLMLGWHTRPLVATSAWRLAPAEFTRWVRVRNMP</sequence>
<dbReference type="Proteomes" id="UP001603857">
    <property type="component" value="Unassembled WGS sequence"/>
</dbReference>
<evidence type="ECO:0000256" key="10">
    <source>
        <dbReference type="SAM" id="MobiDB-lite"/>
    </source>
</evidence>
<dbReference type="GO" id="GO:0009740">
    <property type="term" value="P:gibberellic acid mediated signaling pathway"/>
    <property type="evidence" value="ECO:0007669"/>
    <property type="project" value="UniProtKB-UniRule"/>
</dbReference>
<feature type="compositionally biased region" description="Basic and acidic residues" evidence="10">
    <location>
        <begin position="1"/>
        <end position="13"/>
    </location>
</feature>
<keyword evidence="4 9" id="KW-0939">Gibberellin signaling pathway</keyword>
<evidence type="ECO:0000256" key="6">
    <source>
        <dbReference type="ARBA" id="ARBA00023163"/>
    </source>
</evidence>
<dbReference type="Gene3D" id="1.10.10.1290">
    <property type="entry name" value="Transcriptional regulator DELLA, N-terminal domain"/>
    <property type="match status" value="1"/>
</dbReference>
<keyword evidence="6 9" id="KW-0804">Transcription</keyword>
<evidence type="ECO:0000256" key="3">
    <source>
        <dbReference type="ARBA" id="ARBA00022843"/>
    </source>
</evidence>
<dbReference type="InterPro" id="IPR021914">
    <property type="entry name" value="TF_DELLA_N"/>
</dbReference>
<comment type="subcellular location">
    <subcellularLocation>
        <location evidence="1 9">Nucleus</location>
    </subcellularLocation>
</comment>
<evidence type="ECO:0000256" key="7">
    <source>
        <dbReference type="ARBA" id="ARBA00023242"/>
    </source>
</evidence>
<evidence type="ECO:0000256" key="9">
    <source>
        <dbReference type="RuleBase" id="RU367159"/>
    </source>
</evidence>
<dbReference type="AlphaFoldDB" id="A0ABD1L152"/>
<protein>
    <recommendedName>
        <fullName evidence="9">DELLA protein</fullName>
    </recommendedName>
</protein>
<dbReference type="SMART" id="SM01129">
    <property type="entry name" value="DELLA"/>
    <property type="match status" value="1"/>
</dbReference>
<evidence type="ECO:0000256" key="1">
    <source>
        <dbReference type="ARBA" id="ARBA00004123"/>
    </source>
</evidence>
<feature type="short sequence motif" description="VHIID" evidence="8">
    <location>
        <begin position="287"/>
        <end position="291"/>
    </location>
</feature>
<dbReference type="PROSITE" id="PS50985">
    <property type="entry name" value="GRAS"/>
    <property type="match status" value="1"/>
</dbReference>
<feature type="region of interest" description="SAW" evidence="8">
    <location>
        <begin position="472"/>
        <end position="548"/>
    </location>
</feature>
<comment type="function">
    <text evidence="9">Transcriptional regulator that acts as a repressor of the gibberellin (GA) signaling pathway. Probably acts by participating in large multiprotein complexes that repress transcription of GA-inducible genes.</text>
</comment>
<dbReference type="Pfam" id="PF03514">
    <property type="entry name" value="GRAS"/>
    <property type="match status" value="1"/>
</dbReference>
<comment type="domain">
    <text evidence="9">The DELLA motif is required for its GA-induced degradation.</text>
</comment>